<comment type="caution">
    <text evidence="5">The sequence shown here is derived from an EMBL/GenBank/DDBJ whole genome shotgun (WGS) entry which is preliminary data.</text>
</comment>
<organism evidence="5 6">
    <name type="scientific">Nocardioides albidus</name>
    <dbReference type="NCBI Taxonomy" id="1517589"/>
    <lineage>
        <taxon>Bacteria</taxon>
        <taxon>Bacillati</taxon>
        <taxon>Actinomycetota</taxon>
        <taxon>Actinomycetes</taxon>
        <taxon>Propionibacteriales</taxon>
        <taxon>Nocardioidaceae</taxon>
        <taxon>Nocardioides</taxon>
    </lineage>
</organism>
<feature type="signal peptide" evidence="3">
    <location>
        <begin position="1"/>
        <end position="32"/>
    </location>
</feature>
<evidence type="ECO:0000259" key="4">
    <source>
        <dbReference type="Pfam" id="PF13472"/>
    </source>
</evidence>
<feature type="active site" evidence="1">
    <location>
        <position position="286"/>
    </location>
</feature>
<feature type="disulfide bond" evidence="2">
    <location>
        <begin position="218"/>
        <end position="266"/>
    </location>
</feature>
<keyword evidence="6" id="KW-1185">Reference proteome</keyword>
<accession>A0A5C4W713</accession>
<keyword evidence="3" id="KW-0732">Signal</keyword>
<evidence type="ECO:0000313" key="5">
    <source>
        <dbReference type="EMBL" id="TNM44124.1"/>
    </source>
</evidence>
<evidence type="ECO:0000256" key="2">
    <source>
        <dbReference type="PIRSR" id="PIRSR637460-2"/>
    </source>
</evidence>
<feature type="chain" id="PRO_5038991646" evidence="3">
    <location>
        <begin position="33"/>
        <end position="310"/>
    </location>
</feature>
<dbReference type="InterPro" id="IPR013830">
    <property type="entry name" value="SGNH_hydro"/>
</dbReference>
<dbReference type="GO" id="GO:0019433">
    <property type="term" value="P:triglyceride catabolic process"/>
    <property type="evidence" value="ECO:0007669"/>
    <property type="project" value="TreeGrafter"/>
</dbReference>
<dbReference type="Pfam" id="PF13472">
    <property type="entry name" value="Lipase_GDSL_2"/>
    <property type="match status" value="1"/>
</dbReference>
<dbReference type="PROSITE" id="PS51257">
    <property type="entry name" value="PROKAR_LIPOPROTEIN"/>
    <property type="match status" value="1"/>
</dbReference>
<keyword evidence="2" id="KW-1015">Disulfide bond</keyword>
<protein>
    <submittedName>
        <fullName evidence="5">SGNH/GDSL hydrolase family protein</fullName>
    </submittedName>
</protein>
<feature type="disulfide bond" evidence="2">
    <location>
        <begin position="153"/>
        <end position="166"/>
    </location>
</feature>
<dbReference type="Proteomes" id="UP000313231">
    <property type="component" value="Unassembled WGS sequence"/>
</dbReference>
<dbReference type="Gene3D" id="3.40.50.1110">
    <property type="entry name" value="SGNH hydrolase"/>
    <property type="match status" value="1"/>
</dbReference>
<name>A0A5C4W713_9ACTN</name>
<dbReference type="CDD" id="cd01823">
    <property type="entry name" value="SEST_like"/>
    <property type="match status" value="1"/>
</dbReference>
<dbReference type="EMBL" id="VDMP01000018">
    <property type="protein sequence ID" value="TNM44124.1"/>
    <property type="molecule type" value="Genomic_DNA"/>
</dbReference>
<dbReference type="AlphaFoldDB" id="A0A5C4W713"/>
<evidence type="ECO:0000256" key="3">
    <source>
        <dbReference type="SAM" id="SignalP"/>
    </source>
</evidence>
<reference evidence="5 6" key="1">
    <citation type="journal article" date="2016" name="Int. J. Syst. Evol. Microbiol.">
        <title>Nocardioides albidus sp. nov., an actinobacterium isolated from garden soil.</title>
        <authorList>
            <person name="Singh H."/>
            <person name="Du J."/>
            <person name="Trinh H."/>
            <person name="Won K."/>
            <person name="Yang J.E."/>
            <person name="Yin C."/>
            <person name="Kook M."/>
            <person name="Yi T.H."/>
        </authorList>
    </citation>
    <scope>NUCLEOTIDE SEQUENCE [LARGE SCALE GENOMIC DNA]</scope>
    <source>
        <strain evidence="5 6">CCTCC AB 2015297</strain>
    </source>
</reference>
<dbReference type="InterPro" id="IPR037460">
    <property type="entry name" value="SEST-like"/>
</dbReference>
<dbReference type="PANTHER" id="PTHR37981:SF1">
    <property type="entry name" value="SGNH HYDROLASE-TYPE ESTERASE DOMAIN-CONTAINING PROTEIN"/>
    <property type="match status" value="1"/>
</dbReference>
<proteinExistence type="predicted"/>
<feature type="domain" description="SGNH hydrolase-type esterase" evidence="4">
    <location>
        <begin position="55"/>
        <end position="287"/>
    </location>
</feature>
<evidence type="ECO:0000313" key="6">
    <source>
        <dbReference type="Proteomes" id="UP000313231"/>
    </source>
</evidence>
<evidence type="ECO:0000256" key="1">
    <source>
        <dbReference type="PIRSR" id="PIRSR637460-1"/>
    </source>
</evidence>
<sequence length="310" mass="32512">MAHVELRTSGRMPTIRGAAALALALCIAASTACEDRAPEADGPPPRLQAGDEYVALGDSYTAAFLTGETDPESRGCFRSLTNYPRRVAERLSLELTDVSCGGASTENITRPQQVAEGEDVPPQIEAVGEDTDLVTIGLGGNDFNLFGALVVNCVVAAQQDPTGAPCTDLSESDPSGKSNVAKIRSRLTKVVGAVRKRAPDARVVLIGYPQVFPQSGRCAQLPLAEGDVPLAHDFLRALDVAVSGAARKSGAEFVDVWSASAGHDICSADPWIAGASPVRSDATAYHPYPEEQELVASLLLDVLESEGDRA</sequence>
<dbReference type="InterPro" id="IPR036514">
    <property type="entry name" value="SGNH_hydro_sf"/>
</dbReference>
<dbReference type="SUPFAM" id="SSF52266">
    <property type="entry name" value="SGNH hydrolase"/>
    <property type="match status" value="1"/>
</dbReference>
<gene>
    <name evidence="5" type="ORF">FHP29_05280</name>
</gene>
<dbReference type="GO" id="GO:0004806">
    <property type="term" value="F:triacylglycerol lipase activity"/>
    <property type="evidence" value="ECO:0007669"/>
    <property type="project" value="TreeGrafter"/>
</dbReference>
<feature type="disulfide bond" evidence="2">
    <location>
        <begin position="76"/>
        <end position="100"/>
    </location>
</feature>
<keyword evidence="5" id="KW-0378">Hydrolase</keyword>
<dbReference type="PANTHER" id="PTHR37981">
    <property type="entry name" value="LIPASE 2"/>
    <property type="match status" value="1"/>
</dbReference>
<feature type="active site" description="Nucleophile" evidence="1">
    <location>
        <position position="59"/>
    </location>
</feature>